<dbReference type="Pfam" id="PF21810">
    <property type="entry name" value="DUF6880"/>
    <property type="match status" value="1"/>
</dbReference>
<dbReference type="AlphaFoldDB" id="A0A0B4X9R7"/>
<name>A0A0B4X9R7_9HYPH</name>
<protein>
    <submittedName>
        <fullName evidence="1">Uncharacterized protein</fullName>
    </submittedName>
</protein>
<accession>A0A0B4X9R7</accession>
<reference evidence="1 2" key="1">
    <citation type="submission" date="2013-11" db="EMBL/GenBank/DDBJ databases">
        <title>Complete genome sequence of Rhizobium gallicum bv. gallicum R602.</title>
        <authorList>
            <person name="Bustos P."/>
            <person name="Santamaria R.I."/>
            <person name="Lozano L."/>
            <person name="Acosta J.L."/>
            <person name="Ormeno-Orrillo E."/>
            <person name="Rogel M.A."/>
            <person name="Romero D."/>
            <person name="Cevallos M.A."/>
            <person name="Martinez-Romero E."/>
            <person name="Gonzalez V."/>
        </authorList>
    </citation>
    <scope>NUCLEOTIDE SEQUENCE [LARGE SCALE GENOMIC DNA]</scope>
    <source>
        <strain evidence="1 2">R602</strain>
    </source>
</reference>
<gene>
    <name evidence="1" type="ORF">RGR602_CH03985</name>
</gene>
<dbReference type="HOGENOM" id="CLU_044682_0_0_5"/>
<keyword evidence="2" id="KW-1185">Reference proteome</keyword>
<evidence type="ECO:0000313" key="1">
    <source>
        <dbReference type="EMBL" id="AJD43282.1"/>
    </source>
</evidence>
<organism evidence="1 2">
    <name type="scientific">Rhizobium gallicum bv. gallicum R602sp</name>
    <dbReference type="NCBI Taxonomy" id="1041138"/>
    <lineage>
        <taxon>Bacteria</taxon>
        <taxon>Pseudomonadati</taxon>
        <taxon>Pseudomonadota</taxon>
        <taxon>Alphaproteobacteria</taxon>
        <taxon>Hyphomicrobiales</taxon>
        <taxon>Rhizobiaceae</taxon>
        <taxon>Rhizobium/Agrobacterium group</taxon>
        <taxon>Rhizobium</taxon>
    </lineage>
</organism>
<dbReference type="InterPro" id="IPR049245">
    <property type="entry name" value="DUF6880"/>
</dbReference>
<dbReference type="Proteomes" id="UP000031368">
    <property type="component" value="Chromosome"/>
</dbReference>
<proteinExistence type="predicted"/>
<dbReference type="EMBL" id="CP006877">
    <property type="protein sequence ID" value="AJD43282.1"/>
    <property type="molecule type" value="Genomic_DNA"/>
</dbReference>
<dbReference type="KEGG" id="rga:RGR602_CH03985"/>
<sequence>MAPKTTLNAKNLEVLGAERLAELLIEISTGSAATKRRLRIELAGTQSSAEVAREVTKRLSSIERSRSMINWRRVKALKSDLETQRHVIVDTIARSDPDEALEVMWRFMSLARSIFERCDDGNGTIMNMFHQACIDLGTIASAARPDPRLLGEQTFRALQDNGYGQYDRLIENLSPALGTEGLDRLKSLFDDWAKAPVDAPTEAGLVVIGWANSGLVCEDEINLRHRDRTIRSALEQIADAQGDVDSFIAQQSEQARSVPVIAAEIAQRLLKAGRAGEAWDAINRVEMKGRQPPFEWEKAHLDVLEALKRRDEAQAFRWQCFEQSLNERHLRAFLKRLPDFEDLEAEENAFDCVSRFSDVHQALAFLLSWPALDKAATLVRARAAELDGDHYELLTPASEHLQEKYPLAATIVLRAMIDFTLDRAKSSRYRFAARHLVECERLSTKIGDFDTFTSHPAYVADLKVKHAKKTGFWTAAGQ</sequence>
<evidence type="ECO:0000313" key="2">
    <source>
        <dbReference type="Proteomes" id="UP000031368"/>
    </source>
</evidence>
<dbReference type="RefSeq" id="WP_039846495.1">
    <property type="nucleotide sequence ID" value="NZ_CP006877.1"/>
</dbReference>